<feature type="transmembrane region" description="Helical" evidence="2">
    <location>
        <begin position="145"/>
        <end position="167"/>
    </location>
</feature>
<dbReference type="Proteomes" id="UP001600064">
    <property type="component" value="Unassembled WGS sequence"/>
</dbReference>
<evidence type="ECO:0000313" key="4">
    <source>
        <dbReference type="EMBL" id="KAL2272005.1"/>
    </source>
</evidence>
<dbReference type="GeneID" id="98122172"/>
<feature type="transmembrane region" description="Helical" evidence="2">
    <location>
        <begin position="58"/>
        <end position="78"/>
    </location>
</feature>
<dbReference type="InterPro" id="IPR058581">
    <property type="entry name" value="TM_HPP"/>
</dbReference>
<dbReference type="PANTHER" id="PTHR33741">
    <property type="entry name" value="TRANSMEMBRANE PROTEIN DDB_G0269096-RELATED"/>
    <property type="match status" value="1"/>
</dbReference>
<evidence type="ECO:0000313" key="5">
    <source>
        <dbReference type="Proteomes" id="UP001600064"/>
    </source>
</evidence>
<evidence type="ECO:0000256" key="2">
    <source>
        <dbReference type="SAM" id="Phobius"/>
    </source>
</evidence>
<dbReference type="InterPro" id="IPR007065">
    <property type="entry name" value="HPP"/>
</dbReference>
<feature type="transmembrane region" description="Helical" evidence="2">
    <location>
        <begin position="90"/>
        <end position="108"/>
    </location>
</feature>
<gene>
    <name evidence="4" type="ORF">VTJ83DRAFT_1376</name>
</gene>
<dbReference type="EMBL" id="JAZGUE010000001">
    <property type="protein sequence ID" value="KAL2272005.1"/>
    <property type="molecule type" value="Genomic_DNA"/>
</dbReference>
<comment type="caution">
    <text evidence="4">The sequence shown here is derived from an EMBL/GenBank/DDBJ whole genome shotgun (WGS) entry which is preliminary data.</text>
</comment>
<feature type="transmembrane region" description="Helical" evidence="2">
    <location>
        <begin position="120"/>
        <end position="138"/>
    </location>
</feature>
<reference evidence="4 5" key="1">
    <citation type="journal article" date="2024" name="Commun. Biol.">
        <title>Comparative genomic analysis of thermophilic fungi reveals convergent evolutionary adaptations and gene losses.</title>
        <authorList>
            <person name="Steindorff A.S."/>
            <person name="Aguilar-Pontes M.V."/>
            <person name="Robinson A.J."/>
            <person name="Andreopoulos B."/>
            <person name="LaButti K."/>
            <person name="Kuo A."/>
            <person name="Mondo S."/>
            <person name="Riley R."/>
            <person name="Otillar R."/>
            <person name="Haridas S."/>
            <person name="Lipzen A."/>
            <person name="Grimwood J."/>
            <person name="Schmutz J."/>
            <person name="Clum A."/>
            <person name="Reid I.D."/>
            <person name="Moisan M.C."/>
            <person name="Butler G."/>
            <person name="Nguyen T.T.M."/>
            <person name="Dewar K."/>
            <person name="Conant G."/>
            <person name="Drula E."/>
            <person name="Henrissat B."/>
            <person name="Hansel C."/>
            <person name="Singer S."/>
            <person name="Hutchinson M.I."/>
            <person name="de Vries R.P."/>
            <person name="Natvig D.O."/>
            <person name="Powell A.J."/>
            <person name="Tsang A."/>
            <person name="Grigoriev I.V."/>
        </authorList>
    </citation>
    <scope>NUCLEOTIDE SEQUENCE [LARGE SCALE GENOMIC DNA]</scope>
    <source>
        <strain evidence="4 5">ATCC 22073</strain>
    </source>
</reference>
<accession>A0ABR4DP20</accession>
<proteinExistence type="predicted"/>
<protein>
    <recommendedName>
        <fullName evidence="3">HPP transmembrane region domain-containing protein</fullName>
    </recommendedName>
</protein>
<dbReference type="PANTHER" id="PTHR33741:SF5">
    <property type="entry name" value="TRANSMEMBRANE PROTEIN DDB_G0269096-RELATED"/>
    <property type="match status" value="1"/>
</dbReference>
<feature type="domain" description="HPP transmembrane region" evidence="3">
    <location>
        <begin position="56"/>
        <end position="217"/>
    </location>
</feature>
<keyword evidence="2" id="KW-0812">Transmembrane</keyword>
<name>A0ABR4DP20_9PEZI</name>
<feature type="compositionally biased region" description="Basic and acidic residues" evidence="1">
    <location>
        <begin position="253"/>
        <end position="262"/>
    </location>
</feature>
<keyword evidence="5" id="KW-1185">Reference proteome</keyword>
<feature type="transmembrane region" description="Helical" evidence="2">
    <location>
        <begin position="187"/>
        <end position="209"/>
    </location>
</feature>
<keyword evidence="2" id="KW-0472">Membrane</keyword>
<dbReference type="Pfam" id="PF04982">
    <property type="entry name" value="TM_HPP"/>
    <property type="match status" value="1"/>
</dbReference>
<feature type="compositionally biased region" description="Polar residues" evidence="1">
    <location>
        <begin position="275"/>
        <end position="284"/>
    </location>
</feature>
<evidence type="ECO:0000256" key="1">
    <source>
        <dbReference type="SAM" id="MobiDB-lite"/>
    </source>
</evidence>
<sequence>MGPPGYPRRRGGPSGWNFDIDNYLNPLFPPFLLHRLPSFVSHFLGHRTHAPQRPLGNLVMVLWAVVGVFASLACIGAASRSIPAFEDRGVPAIIASFGAAAVLDFYAIESPLAQPRNAVLGQAISAAAGVAVCKLFALSPRFDDVRWLGASVSCACAMALMALTGTVHPPAGATALMIVLDPTAASLGWFIFAPLMLGCGIMLGVALLVNNIQRRFPFYWWSPGETGSFWRRKLGAWPARGAREEEGVEKEEEGVRHGRAGELDEGTGGRVRPTKTPSAESSGSLVDEESDAATLSRMVSVLRGREGEIVIRRGYVTIPEGLGLRPEEILSLETLSERL</sequence>
<keyword evidence="2" id="KW-1133">Transmembrane helix</keyword>
<dbReference type="RefSeq" id="XP_070870729.1">
    <property type="nucleotide sequence ID" value="XM_071007528.1"/>
</dbReference>
<organism evidence="4 5">
    <name type="scientific">Remersonia thermophila</name>
    <dbReference type="NCBI Taxonomy" id="72144"/>
    <lineage>
        <taxon>Eukaryota</taxon>
        <taxon>Fungi</taxon>
        <taxon>Dikarya</taxon>
        <taxon>Ascomycota</taxon>
        <taxon>Pezizomycotina</taxon>
        <taxon>Sordariomycetes</taxon>
        <taxon>Sordariomycetidae</taxon>
        <taxon>Sordariales</taxon>
        <taxon>Sordariales incertae sedis</taxon>
        <taxon>Remersonia</taxon>
    </lineage>
</organism>
<feature type="region of interest" description="Disordered" evidence="1">
    <location>
        <begin position="241"/>
        <end position="289"/>
    </location>
</feature>
<evidence type="ECO:0000259" key="3">
    <source>
        <dbReference type="Pfam" id="PF04982"/>
    </source>
</evidence>